<feature type="transmembrane region" description="Helical" evidence="1">
    <location>
        <begin position="104"/>
        <end position="127"/>
    </location>
</feature>
<keyword evidence="1" id="KW-0812">Transmembrane</keyword>
<proteinExistence type="predicted"/>
<name>A0A914WK78_9BILA</name>
<protein>
    <submittedName>
        <fullName evidence="3">Glycosyltransferase 2-like domain-containing protein</fullName>
    </submittedName>
</protein>
<sequence length="267" mass="30556">MSIFSLSHRLYEDGEYTHPGYQMEDIIALIRWTLRVKQQCNVRALPVATMSGPTSGTGYLNELYEWARQIRRWTIGAAEVFHYFVVKSSRLPLSVSLPWALKFLFYYGIFLCVAPLYFITAPIITWIMLKTQILPDAGYLISSATIFAYILLGIFVIQYIWLALVFIICRLAETSFPDSIKDETSSARSAFHWLMTFSTLLGCAAIGFWAFLEISVRGKSACQHKASKKDGLILLEPTEMEKVAQDMDEQFYENVQRPETVTLKLLQ</sequence>
<keyword evidence="1" id="KW-0472">Membrane</keyword>
<reference evidence="3" key="1">
    <citation type="submission" date="2022-11" db="UniProtKB">
        <authorList>
            <consortium name="WormBaseParasite"/>
        </authorList>
    </citation>
    <scope>IDENTIFICATION</scope>
</reference>
<dbReference type="WBParaSite" id="PSAMB.scaffold4503size14391.g24512.t1">
    <property type="protein sequence ID" value="PSAMB.scaffold4503size14391.g24512.t1"/>
    <property type="gene ID" value="PSAMB.scaffold4503size14391.g24512"/>
</dbReference>
<dbReference type="AlphaFoldDB" id="A0A914WK78"/>
<dbReference type="Proteomes" id="UP000887566">
    <property type="component" value="Unplaced"/>
</dbReference>
<dbReference type="PANTHER" id="PTHR36851">
    <property type="entry name" value="UNNAMED PRODUCT"/>
    <property type="match status" value="1"/>
</dbReference>
<evidence type="ECO:0000256" key="1">
    <source>
        <dbReference type="SAM" id="Phobius"/>
    </source>
</evidence>
<feature type="transmembrane region" description="Helical" evidence="1">
    <location>
        <begin position="190"/>
        <end position="212"/>
    </location>
</feature>
<accession>A0A914WK78</accession>
<dbReference type="PANTHER" id="PTHR36851:SF1">
    <property type="entry name" value="GLYCO_TRANS_2-LIKE DOMAIN-CONTAINING PROTEIN"/>
    <property type="match status" value="1"/>
</dbReference>
<organism evidence="2 3">
    <name type="scientific">Plectus sambesii</name>
    <dbReference type="NCBI Taxonomy" id="2011161"/>
    <lineage>
        <taxon>Eukaryota</taxon>
        <taxon>Metazoa</taxon>
        <taxon>Ecdysozoa</taxon>
        <taxon>Nematoda</taxon>
        <taxon>Chromadorea</taxon>
        <taxon>Plectida</taxon>
        <taxon>Plectina</taxon>
        <taxon>Plectoidea</taxon>
        <taxon>Plectidae</taxon>
        <taxon>Plectus</taxon>
    </lineage>
</organism>
<feature type="transmembrane region" description="Helical" evidence="1">
    <location>
        <begin position="147"/>
        <end position="169"/>
    </location>
</feature>
<evidence type="ECO:0000313" key="2">
    <source>
        <dbReference type="Proteomes" id="UP000887566"/>
    </source>
</evidence>
<evidence type="ECO:0000313" key="3">
    <source>
        <dbReference type="WBParaSite" id="PSAMB.scaffold4503size14391.g24512.t1"/>
    </source>
</evidence>
<keyword evidence="2" id="KW-1185">Reference proteome</keyword>
<keyword evidence="1" id="KW-1133">Transmembrane helix</keyword>